<dbReference type="NCBIfam" id="TIGR00080">
    <property type="entry name" value="pimt"/>
    <property type="match status" value="1"/>
</dbReference>
<organism evidence="8 9">
    <name type="scientific">Flagellimonas eckloniae</name>
    <dbReference type="NCBI Taxonomy" id="346185"/>
    <lineage>
        <taxon>Bacteria</taxon>
        <taxon>Pseudomonadati</taxon>
        <taxon>Bacteroidota</taxon>
        <taxon>Flavobacteriia</taxon>
        <taxon>Flavobacteriales</taxon>
        <taxon>Flavobacteriaceae</taxon>
        <taxon>Flagellimonas</taxon>
    </lineage>
</organism>
<dbReference type="RefSeq" id="WP_055392438.1">
    <property type="nucleotide sequence ID" value="NZ_LCTZ01000002.1"/>
</dbReference>
<dbReference type="HAMAP" id="MF_00090">
    <property type="entry name" value="PIMT"/>
    <property type="match status" value="1"/>
</dbReference>
<comment type="subcellular location">
    <subcellularLocation>
        <location evidence="1 7">Cytoplasm</location>
    </subcellularLocation>
</comment>
<dbReference type="PROSITE" id="PS01279">
    <property type="entry name" value="PCMT"/>
    <property type="match status" value="1"/>
</dbReference>
<dbReference type="InterPro" id="IPR029063">
    <property type="entry name" value="SAM-dependent_MTases_sf"/>
</dbReference>
<dbReference type="FunFam" id="3.40.50.150:FF:000010">
    <property type="entry name" value="Protein-L-isoaspartate O-methyltransferase"/>
    <property type="match status" value="1"/>
</dbReference>
<dbReference type="GO" id="GO:0004719">
    <property type="term" value="F:protein-L-isoaspartate (D-aspartate) O-methyltransferase activity"/>
    <property type="evidence" value="ECO:0007669"/>
    <property type="project" value="UniProtKB-UniRule"/>
</dbReference>
<evidence type="ECO:0000256" key="6">
    <source>
        <dbReference type="ARBA" id="ARBA00022691"/>
    </source>
</evidence>
<feature type="active site" evidence="7">
    <location>
        <position position="64"/>
    </location>
</feature>
<dbReference type="Gene3D" id="3.40.50.150">
    <property type="entry name" value="Vaccinia Virus protein VP39"/>
    <property type="match status" value="1"/>
</dbReference>
<keyword evidence="5 7" id="KW-0808">Transferase</keyword>
<evidence type="ECO:0000256" key="5">
    <source>
        <dbReference type="ARBA" id="ARBA00022679"/>
    </source>
</evidence>
<evidence type="ECO:0000256" key="2">
    <source>
        <dbReference type="ARBA" id="ARBA00005369"/>
    </source>
</evidence>
<dbReference type="GO" id="GO:0032259">
    <property type="term" value="P:methylation"/>
    <property type="evidence" value="ECO:0007669"/>
    <property type="project" value="UniProtKB-KW"/>
</dbReference>
<dbReference type="PANTHER" id="PTHR11579:SF0">
    <property type="entry name" value="PROTEIN-L-ISOASPARTATE(D-ASPARTATE) O-METHYLTRANSFERASE"/>
    <property type="match status" value="1"/>
</dbReference>
<comment type="catalytic activity">
    <reaction evidence="7">
        <text>[protein]-L-isoaspartate + S-adenosyl-L-methionine = [protein]-L-isoaspartate alpha-methyl ester + S-adenosyl-L-homocysteine</text>
        <dbReference type="Rhea" id="RHEA:12705"/>
        <dbReference type="Rhea" id="RHEA-COMP:12143"/>
        <dbReference type="Rhea" id="RHEA-COMP:12144"/>
        <dbReference type="ChEBI" id="CHEBI:57856"/>
        <dbReference type="ChEBI" id="CHEBI:59789"/>
        <dbReference type="ChEBI" id="CHEBI:90596"/>
        <dbReference type="ChEBI" id="CHEBI:90598"/>
        <dbReference type="EC" id="2.1.1.77"/>
    </reaction>
</comment>
<dbReference type="EC" id="2.1.1.77" evidence="7"/>
<comment type="function">
    <text evidence="7">Catalyzes the methyl esterification of L-isoaspartyl residues in peptides and proteins that result from spontaneous decomposition of normal L-aspartyl and L-asparaginyl residues. It plays a role in the repair and/or degradation of damaged proteins.</text>
</comment>
<dbReference type="GO" id="GO:0005737">
    <property type="term" value="C:cytoplasm"/>
    <property type="evidence" value="ECO:0007669"/>
    <property type="project" value="UniProtKB-SubCell"/>
</dbReference>
<evidence type="ECO:0000313" key="8">
    <source>
        <dbReference type="EMBL" id="KQC28896.1"/>
    </source>
</evidence>
<dbReference type="NCBIfam" id="NF001453">
    <property type="entry name" value="PRK00312.1"/>
    <property type="match status" value="1"/>
</dbReference>
<dbReference type="PATRIC" id="fig|1547436.3.peg.525"/>
<dbReference type="PANTHER" id="PTHR11579">
    <property type="entry name" value="PROTEIN-L-ISOASPARTATE O-METHYLTRANSFERASE"/>
    <property type="match status" value="1"/>
</dbReference>
<sequence length="213" mass="24025">MKDTLKHNGMRNKLADVLSAKGITDTKVLDAIKNIPRHLFLDSGFEDHAYQDKAFPIGAEQTISQPYTVAFQTELLKIKPNDTILEIGTGSGYQTAVLLHLRAKVFTIERQRELFKKTKLFFTKMNYRPKKVIFGDGYKGLPQQAPFDGIIVTAGAPEVPKPLMSQLKVGGRLVIPVGVEEQVMTLFTRKSEKEFEKQELGSFRFVPLLENKN</sequence>
<evidence type="ECO:0000256" key="1">
    <source>
        <dbReference type="ARBA" id="ARBA00004496"/>
    </source>
</evidence>
<keyword evidence="6 7" id="KW-0949">S-adenosyl-L-methionine</keyword>
<evidence type="ECO:0000256" key="3">
    <source>
        <dbReference type="ARBA" id="ARBA00022490"/>
    </source>
</evidence>
<evidence type="ECO:0000313" key="9">
    <source>
        <dbReference type="Proteomes" id="UP000050827"/>
    </source>
</evidence>
<dbReference type="OrthoDB" id="9810066at2"/>
<keyword evidence="9" id="KW-1185">Reference proteome</keyword>
<dbReference type="InterPro" id="IPR000682">
    <property type="entry name" value="PCMT"/>
</dbReference>
<keyword evidence="4 7" id="KW-0489">Methyltransferase</keyword>
<accession>A0A0Q1BWF2</accession>
<comment type="caution">
    <text evidence="8">The sequence shown here is derived from an EMBL/GenBank/DDBJ whole genome shotgun (WGS) entry which is preliminary data.</text>
</comment>
<dbReference type="Proteomes" id="UP000050827">
    <property type="component" value="Unassembled WGS sequence"/>
</dbReference>
<protein>
    <recommendedName>
        <fullName evidence="7">Protein-L-isoaspartate O-methyltransferase</fullName>
        <ecNumber evidence="7">2.1.1.77</ecNumber>
    </recommendedName>
    <alternativeName>
        <fullName evidence="7">L-isoaspartyl protein carboxyl methyltransferase</fullName>
    </alternativeName>
    <alternativeName>
        <fullName evidence="7">Protein L-isoaspartyl methyltransferase</fullName>
    </alternativeName>
    <alternativeName>
        <fullName evidence="7">Protein-beta-aspartate methyltransferase</fullName>
        <shortName evidence="7">PIMT</shortName>
    </alternativeName>
</protein>
<dbReference type="EMBL" id="LCTZ01000002">
    <property type="protein sequence ID" value="KQC28896.1"/>
    <property type="molecule type" value="Genomic_DNA"/>
</dbReference>
<keyword evidence="3 7" id="KW-0963">Cytoplasm</keyword>
<comment type="similarity">
    <text evidence="2 7">Belongs to the methyltransferase superfamily. L-isoaspartyl/D-aspartyl protein methyltransferase family.</text>
</comment>
<evidence type="ECO:0000256" key="4">
    <source>
        <dbReference type="ARBA" id="ARBA00022603"/>
    </source>
</evidence>
<dbReference type="SUPFAM" id="SSF53335">
    <property type="entry name" value="S-adenosyl-L-methionine-dependent methyltransferases"/>
    <property type="match status" value="1"/>
</dbReference>
<dbReference type="Pfam" id="PF01135">
    <property type="entry name" value="PCMT"/>
    <property type="match status" value="1"/>
</dbReference>
<evidence type="ECO:0000256" key="7">
    <source>
        <dbReference type="HAMAP-Rule" id="MF_00090"/>
    </source>
</evidence>
<proteinExistence type="inferred from homology"/>
<name>A0A0Q1BWF2_9FLAO</name>
<dbReference type="AlphaFoldDB" id="A0A0Q1BWF2"/>
<dbReference type="GO" id="GO:0030091">
    <property type="term" value="P:protein repair"/>
    <property type="evidence" value="ECO:0007669"/>
    <property type="project" value="UniProtKB-UniRule"/>
</dbReference>
<dbReference type="STRING" id="346185.AAY42_02525"/>
<reference evidence="8 9" key="1">
    <citation type="submission" date="2015-04" db="EMBL/GenBank/DDBJ databases">
        <title>Complete genome of flavobacterium.</title>
        <authorList>
            <person name="Kwon Y.M."/>
            <person name="Kim S.-J."/>
        </authorList>
    </citation>
    <scope>NUCLEOTIDE SEQUENCE [LARGE SCALE GENOMIC DNA]</scope>
    <source>
        <strain evidence="8 9">DK169</strain>
    </source>
</reference>
<dbReference type="CDD" id="cd02440">
    <property type="entry name" value="AdoMet_MTases"/>
    <property type="match status" value="1"/>
</dbReference>
<gene>
    <name evidence="7" type="primary">pcm</name>
    <name evidence="8" type="ORF">AAY42_02525</name>
</gene>